<comment type="caution">
    <text evidence="7">The sequence shown here is derived from an EMBL/GenBank/DDBJ whole genome shotgun (WGS) entry which is preliminary data.</text>
</comment>
<dbReference type="RefSeq" id="WP_053399113.1">
    <property type="nucleotide sequence ID" value="NZ_LFQU01000037.1"/>
</dbReference>
<keyword evidence="3 6" id="KW-0812">Transmembrane</keyword>
<feature type="transmembrane region" description="Helical" evidence="6">
    <location>
        <begin position="411"/>
        <end position="433"/>
    </location>
</feature>
<evidence type="ECO:0000313" key="7">
    <source>
        <dbReference type="EMBL" id="KOO67265.1"/>
    </source>
</evidence>
<feature type="transmembrane region" description="Helical" evidence="6">
    <location>
        <begin position="172"/>
        <end position="190"/>
    </location>
</feature>
<evidence type="ECO:0000256" key="6">
    <source>
        <dbReference type="SAM" id="Phobius"/>
    </source>
</evidence>
<feature type="transmembrane region" description="Helical" evidence="6">
    <location>
        <begin position="53"/>
        <end position="75"/>
    </location>
</feature>
<evidence type="ECO:0000256" key="2">
    <source>
        <dbReference type="ARBA" id="ARBA00022475"/>
    </source>
</evidence>
<feature type="transmembrane region" description="Helical" evidence="6">
    <location>
        <begin position="355"/>
        <end position="372"/>
    </location>
</feature>
<dbReference type="GO" id="GO:0005886">
    <property type="term" value="C:plasma membrane"/>
    <property type="evidence" value="ECO:0007669"/>
    <property type="project" value="UniProtKB-SubCell"/>
</dbReference>
<protein>
    <recommendedName>
        <fullName evidence="9">Polysaccharide biosynthesis protein</fullName>
    </recommendedName>
</protein>
<keyword evidence="5 6" id="KW-0472">Membrane</keyword>
<feature type="transmembrane region" description="Helical" evidence="6">
    <location>
        <begin position="242"/>
        <end position="266"/>
    </location>
</feature>
<sequence>MISSLKNLIVGGNSRSVAVKKNIIGSFLVKGISIIISLLLVPLTLGYVSSEIYGIWLTISSIMVWLGFFDVGFTLGLKNKLAEAIALNDWKRGKALVSTTYFMMVLIFIPLCIILEIIIPHINWASFLNVKEVYNDDIIKALYVLSASFCLQMIVNVLTAVIAAYQKVALSSSFPVIGNILSLVAIFILTKTCPPSLMALAFALSMMPVLVVIIASLILYHKNFNKVAPSIKTIEKKYIKDLFNLGASFFIIQLQVVILFQCTNILISNISGPQEVTAYNISYKYIGIAMMAYTIILSPLWPAFTDAYTKRDFNWMRSVYRKMTKVYLLSVIIMVIMVVVSPIAYKLWIGNKADIPFLMTLLVAVYMMINNWDSLQVNLINGIGTIKLQLYVTLIGLVLHIPLSLLLGNFIGAYGVLCSMIFINVIYSIFFTIQINKILKQQASGIWLK</sequence>
<dbReference type="AlphaFoldDB" id="A0A8E1QVX5"/>
<feature type="transmembrane region" description="Helical" evidence="6">
    <location>
        <begin position="23"/>
        <end position="47"/>
    </location>
</feature>
<dbReference type="InterPro" id="IPR050833">
    <property type="entry name" value="Poly_Biosynth_Transport"/>
</dbReference>
<keyword evidence="4 6" id="KW-1133">Transmembrane helix</keyword>
<keyword evidence="2" id="KW-1003">Cell membrane</keyword>
<feature type="transmembrane region" description="Helical" evidence="6">
    <location>
        <begin position="96"/>
        <end position="122"/>
    </location>
</feature>
<evidence type="ECO:0000256" key="1">
    <source>
        <dbReference type="ARBA" id="ARBA00004651"/>
    </source>
</evidence>
<organism evidence="7 8">
    <name type="scientific">Xylanibacter rarus</name>
    <dbReference type="NCBI Taxonomy" id="1676614"/>
    <lineage>
        <taxon>Bacteria</taxon>
        <taxon>Pseudomonadati</taxon>
        <taxon>Bacteroidota</taxon>
        <taxon>Bacteroidia</taxon>
        <taxon>Bacteroidales</taxon>
        <taxon>Prevotellaceae</taxon>
        <taxon>Xylanibacter</taxon>
    </lineage>
</organism>
<feature type="transmembrane region" description="Helical" evidence="6">
    <location>
        <begin position="286"/>
        <end position="305"/>
    </location>
</feature>
<gene>
    <name evidence="7" type="ORF">ACU52_13095</name>
</gene>
<dbReference type="PANTHER" id="PTHR30250">
    <property type="entry name" value="PST FAMILY PREDICTED COLANIC ACID TRANSPORTER"/>
    <property type="match status" value="1"/>
</dbReference>
<feature type="transmembrane region" description="Helical" evidence="6">
    <location>
        <begin position="326"/>
        <end position="349"/>
    </location>
</feature>
<dbReference type="EMBL" id="LFQU01000037">
    <property type="protein sequence ID" value="KOO67265.1"/>
    <property type="molecule type" value="Genomic_DNA"/>
</dbReference>
<evidence type="ECO:0008006" key="9">
    <source>
        <dbReference type="Google" id="ProtNLM"/>
    </source>
</evidence>
<evidence type="ECO:0000256" key="4">
    <source>
        <dbReference type="ARBA" id="ARBA00022989"/>
    </source>
</evidence>
<dbReference type="InterPro" id="IPR002797">
    <property type="entry name" value="Polysacc_synth"/>
</dbReference>
<dbReference type="Pfam" id="PF01943">
    <property type="entry name" value="Polysacc_synt"/>
    <property type="match status" value="1"/>
</dbReference>
<dbReference type="PANTHER" id="PTHR30250:SF11">
    <property type="entry name" value="O-ANTIGEN TRANSPORTER-RELATED"/>
    <property type="match status" value="1"/>
</dbReference>
<reference evidence="7 8" key="1">
    <citation type="submission" date="2015-06" db="EMBL/GenBank/DDBJ databases">
        <title>Prevotella sp. 109, sp. nov., a novel member of the family Prevotellaceae isolated from human faeces.</title>
        <authorList>
            <person name="Shkoporov A.N."/>
            <person name="Chaplin A.V."/>
            <person name="Kafarskaia L.I."/>
            <person name="Efimov B.A."/>
        </authorList>
    </citation>
    <scope>NUCLEOTIDE SEQUENCE [LARGE SCALE GENOMIC DNA]</scope>
    <source>
        <strain evidence="7 8">109</strain>
    </source>
</reference>
<comment type="subcellular location">
    <subcellularLocation>
        <location evidence="1">Cell membrane</location>
        <topology evidence="1">Multi-pass membrane protein</topology>
    </subcellularLocation>
</comment>
<dbReference type="OrthoDB" id="512217at2"/>
<proteinExistence type="predicted"/>
<feature type="transmembrane region" description="Helical" evidence="6">
    <location>
        <begin position="384"/>
        <end position="405"/>
    </location>
</feature>
<evidence type="ECO:0000313" key="8">
    <source>
        <dbReference type="Proteomes" id="UP000036951"/>
    </source>
</evidence>
<evidence type="ECO:0000256" key="3">
    <source>
        <dbReference type="ARBA" id="ARBA00022692"/>
    </source>
</evidence>
<evidence type="ECO:0000256" key="5">
    <source>
        <dbReference type="ARBA" id="ARBA00023136"/>
    </source>
</evidence>
<keyword evidence="8" id="KW-1185">Reference proteome</keyword>
<dbReference type="Proteomes" id="UP000036951">
    <property type="component" value="Unassembled WGS sequence"/>
</dbReference>
<name>A0A8E1QVX5_9BACT</name>
<feature type="transmembrane region" description="Helical" evidence="6">
    <location>
        <begin position="196"/>
        <end position="221"/>
    </location>
</feature>
<accession>A0A8E1QVX5</accession>
<feature type="transmembrane region" description="Helical" evidence="6">
    <location>
        <begin position="142"/>
        <end position="165"/>
    </location>
</feature>